<dbReference type="Pfam" id="PF13855">
    <property type="entry name" value="LRR_8"/>
    <property type="match status" value="2"/>
</dbReference>
<dbReference type="SMART" id="SM00369">
    <property type="entry name" value="LRR_TYP"/>
    <property type="match status" value="3"/>
</dbReference>
<sequence length="408" mass="43632">MDAKELSALYEVLGALLDDPSWPQLHPHPCTDTPWPGVQCETLPQQQQQPDPFFHVTKLHVGPDLATPPCRPGAELSLSLLRLPFLKTLSIFGCFVGATVTLIPPPLFSSASSLEQLVLISNRGLSGPIPTTISLAGRLSVLRLSQNDLRGEIPRGVGELRELKQLDLSYNRLTGGIPEELGGLAGLGILDLSFNGLRGGIPRSLGRLCSLQKLDLGSNSLSGRIPEETGMLRKLVLLDLSRNSITGPVPEALSGLEELEYFLVENNPIGSGVPLFLGAGEAGGGGAVRLRAVGADTVVVRVPQQPDGAGAGQEQAERVGAEEPGRARQTRPAQPQPEHAERGDRVPGGLRQQAGEEAGREGQQGAVRELPLVLRHAVVVVVVWTRRRRPEPPRIAAAVRGRSRVRNK</sequence>
<evidence type="ECO:0000256" key="5">
    <source>
        <dbReference type="ARBA" id="ARBA00022737"/>
    </source>
</evidence>
<dbReference type="InterPro" id="IPR001611">
    <property type="entry name" value="Leu-rich_rpt"/>
</dbReference>
<dbReference type="AlphaFoldDB" id="A0AAX6HSQ0"/>
<keyword evidence="4" id="KW-0732">Signal</keyword>
<comment type="subcellular location">
    <subcellularLocation>
        <location evidence="1">Cell membrane</location>
    </subcellularLocation>
</comment>
<dbReference type="GO" id="GO:0051707">
    <property type="term" value="P:response to other organism"/>
    <property type="evidence" value="ECO:0007669"/>
    <property type="project" value="UniProtKB-ARBA"/>
</dbReference>
<dbReference type="Proteomes" id="UP001140949">
    <property type="component" value="Unassembled WGS sequence"/>
</dbReference>
<feature type="region of interest" description="Disordered" evidence="7">
    <location>
        <begin position="304"/>
        <end position="364"/>
    </location>
</feature>
<proteinExistence type="predicted"/>
<dbReference type="GO" id="GO:0005886">
    <property type="term" value="C:plasma membrane"/>
    <property type="evidence" value="ECO:0007669"/>
    <property type="project" value="UniProtKB-SubCell"/>
</dbReference>
<dbReference type="InterPro" id="IPR032675">
    <property type="entry name" value="LRR_dom_sf"/>
</dbReference>
<accession>A0AAX6HSQ0</accession>
<comment type="caution">
    <text evidence="8">The sequence shown here is derived from an EMBL/GenBank/DDBJ whole genome shotgun (WGS) entry which is preliminary data.</text>
</comment>
<dbReference type="PANTHER" id="PTHR48065:SF75">
    <property type="entry name" value="LEUCINE-RICH REPEAT-CONTAINING N-TERMINAL PLANT-TYPE DOMAIN-CONTAINING PROTEIN"/>
    <property type="match status" value="1"/>
</dbReference>
<evidence type="ECO:0000313" key="9">
    <source>
        <dbReference type="Proteomes" id="UP001140949"/>
    </source>
</evidence>
<feature type="compositionally biased region" description="Low complexity" evidence="7">
    <location>
        <begin position="351"/>
        <end position="364"/>
    </location>
</feature>
<evidence type="ECO:0000256" key="7">
    <source>
        <dbReference type="SAM" id="MobiDB-lite"/>
    </source>
</evidence>
<dbReference type="SUPFAM" id="SSF52058">
    <property type="entry name" value="L domain-like"/>
    <property type="match status" value="1"/>
</dbReference>
<evidence type="ECO:0000256" key="1">
    <source>
        <dbReference type="ARBA" id="ARBA00004236"/>
    </source>
</evidence>
<organism evidence="8 9">
    <name type="scientific">Iris pallida</name>
    <name type="common">Sweet iris</name>
    <dbReference type="NCBI Taxonomy" id="29817"/>
    <lineage>
        <taxon>Eukaryota</taxon>
        <taxon>Viridiplantae</taxon>
        <taxon>Streptophyta</taxon>
        <taxon>Embryophyta</taxon>
        <taxon>Tracheophyta</taxon>
        <taxon>Spermatophyta</taxon>
        <taxon>Magnoliopsida</taxon>
        <taxon>Liliopsida</taxon>
        <taxon>Asparagales</taxon>
        <taxon>Iridaceae</taxon>
        <taxon>Iridoideae</taxon>
        <taxon>Irideae</taxon>
        <taxon>Iris</taxon>
    </lineage>
</organism>
<dbReference type="FunFam" id="3.80.10.10:FF:000299">
    <property type="entry name" value="Piriformospora indica-insensitive protein 2"/>
    <property type="match status" value="1"/>
</dbReference>
<reference evidence="8" key="2">
    <citation type="submission" date="2023-04" db="EMBL/GenBank/DDBJ databases">
        <authorList>
            <person name="Bruccoleri R.E."/>
            <person name="Oakeley E.J."/>
            <person name="Faust A.-M."/>
            <person name="Dessus-Babus S."/>
            <person name="Altorfer M."/>
            <person name="Burckhardt D."/>
            <person name="Oertli M."/>
            <person name="Naumann U."/>
            <person name="Petersen F."/>
            <person name="Wong J."/>
        </authorList>
    </citation>
    <scope>NUCLEOTIDE SEQUENCE</scope>
    <source>
        <strain evidence="8">GSM-AAB239-AS_SAM_17_03QT</strain>
        <tissue evidence="8">Leaf</tissue>
    </source>
</reference>
<gene>
    <name evidence="8" type="ORF">M6B38_294870</name>
</gene>
<name>A0AAX6HSQ0_IRIPA</name>
<feature type="compositionally biased region" description="Basic and acidic residues" evidence="7">
    <location>
        <begin position="315"/>
        <end position="326"/>
    </location>
</feature>
<dbReference type="Gene3D" id="3.80.10.10">
    <property type="entry name" value="Ribonuclease Inhibitor"/>
    <property type="match status" value="2"/>
</dbReference>
<dbReference type="PANTHER" id="PTHR48065">
    <property type="entry name" value="OS10G0469600 PROTEIN"/>
    <property type="match status" value="1"/>
</dbReference>
<keyword evidence="9" id="KW-1185">Reference proteome</keyword>
<keyword evidence="6" id="KW-0472">Membrane</keyword>
<evidence type="ECO:0000256" key="2">
    <source>
        <dbReference type="ARBA" id="ARBA00022475"/>
    </source>
</evidence>
<reference evidence="8" key="1">
    <citation type="journal article" date="2023" name="GigaByte">
        <title>Genome assembly of the bearded iris, Iris pallida Lam.</title>
        <authorList>
            <person name="Bruccoleri R.E."/>
            <person name="Oakeley E.J."/>
            <person name="Faust A.M.E."/>
            <person name="Altorfer M."/>
            <person name="Dessus-Babus S."/>
            <person name="Burckhardt D."/>
            <person name="Oertli M."/>
            <person name="Naumann U."/>
            <person name="Petersen F."/>
            <person name="Wong J."/>
        </authorList>
    </citation>
    <scope>NUCLEOTIDE SEQUENCE</scope>
    <source>
        <strain evidence="8">GSM-AAB239-AS_SAM_17_03QT</strain>
    </source>
</reference>
<keyword evidence="3" id="KW-0433">Leucine-rich repeat</keyword>
<dbReference type="FunFam" id="3.80.10.10:FF:000269">
    <property type="entry name" value="Piriformospora indica-insensitive protein 2"/>
    <property type="match status" value="1"/>
</dbReference>
<protein>
    <submittedName>
        <fullName evidence="8">Piriformospora indica-insensitive protein 2-like</fullName>
    </submittedName>
</protein>
<dbReference type="PRINTS" id="PR00019">
    <property type="entry name" value="LEURICHRPT"/>
</dbReference>
<evidence type="ECO:0000256" key="4">
    <source>
        <dbReference type="ARBA" id="ARBA00022729"/>
    </source>
</evidence>
<evidence type="ECO:0000256" key="6">
    <source>
        <dbReference type="ARBA" id="ARBA00023136"/>
    </source>
</evidence>
<keyword evidence="5" id="KW-0677">Repeat</keyword>
<keyword evidence="2" id="KW-1003">Cell membrane</keyword>
<dbReference type="InterPro" id="IPR003591">
    <property type="entry name" value="Leu-rich_rpt_typical-subtyp"/>
</dbReference>
<dbReference type="EMBL" id="JANAVB010006765">
    <property type="protein sequence ID" value="KAJ6844096.1"/>
    <property type="molecule type" value="Genomic_DNA"/>
</dbReference>
<evidence type="ECO:0000256" key="3">
    <source>
        <dbReference type="ARBA" id="ARBA00022614"/>
    </source>
</evidence>
<evidence type="ECO:0000313" key="8">
    <source>
        <dbReference type="EMBL" id="KAJ6844096.1"/>
    </source>
</evidence>